<keyword evidence="1" id="KW-0472">Membrane</keyword>
<dbReference type="Proteomes" id="UP000184546">
    <property type="component" value="Unassembled WGS sequence"/>
</dbReference>
<reference evidence="3" key="1">
    <citation type="journal article" date="2017" name="Genome Biol.">
        <title>Comparative genomics reveals high biological diversity and specific adaptations in the industrially and medically important fungal genus Aspergillus.</title>
        <authorList>
            <person name="de Vries R.P."/>
            <person name="Riley R."/>
            <person name="Wiebenga A."/>
            <person name="Aguilar-Osorio G."/>
            <person name="Amillis S."/>
            <person name="Uchima C.A."/>
            <person name="Anderluh G."/>
            <person name="Asadollahi M."/>
            <person name="Askin M."/>
            <person name="Barry K."/>
            <person name="Battaglia E."/>
            <person name="Bayram O."/>
            <person name="Benocci T."/>
            <person name="Braus-Stromeyer S.A."/>
            <person name="Caldana C."/>
            <person name="Canovas D."/>
            <person name="Cerqueira G.C."/>
            <person name="Chen F."/>
            <person name="Chen W."/>
            <person name="Choi C."/>
            <person name="Clum A."/>
            <person name="Dos Santos R.A."/>
            <person name="Damasio A.R."/>
            <person name="Diallinas G."/>
            <person name="Emri T."/>
            <person name="Fekete E."/>
            <person name="Flipphi M."/>
            <person name="Freyberg S."/>
            <person name="Gallo A."/>
            <person name="Gournas C."/>
            <person name="Habgood R."/>
            <person name="Hainaut M."/>
            <person name="Harispe M.L."/>
            <person name="Henrissat B."/>
            <person name="Hilden K.S."/>
            <person name="Hope R."/>
            <person name="Hossain A."/>
            <person name="Karabika E."/>
            <person name="Karaffa L."/>
            <person name="Karanyi Z."/>
            <person name="Krasevec N."/>
            <person name="Kuo A."/>
            <person name="Kusch H."/>
            <person name="LaButti K."/>
            <person name="Lagendijk E.L."/>
            <person name="Lapidus A."/>
            <person name="Levasseur A."/>
            <person name="Lindquist E."/>
            <person name="Lipzen A."/>
            <person name="Logrieco A.F."/>
            <person name="MacCabe A."/>
            <person name="Maekelae M.R."/>
            <person name="Malavazi I."/>
            <person name="Melin P."/>
            <person name="Meyer V."/>
            <person name="Mielnichuk N."/>
            <person name="Miskei M."/>
            <person name="Molnar A.P."/>
            <person name="Mule G."/>
            <person name="Ngan C.Y."/>
            <person name="Orejas M."/>
            <person name="Orosz E."/>
            <person name="Ouedraogo J.P."/>
            <person name="Overkamp K.M."/>
            <person name="Park H.-S."/>
            <person name="Perrone G."/>
            <person name="Piumi F."/>
            <person name="Punt P.J."/>
            <person name="Ram A.F."/>
            <person name="Ramon A."/>
            <person name="Rauscher S."/>
            <person name="Record E."/>
            <person name="Riano-Pachon D.M."/>
            <person name="Robert V."/>
            <person name="Roehrig J."/>
            <person name="Ruller R."/>
            <person name="Salamov A."/>
            <person name="Salih N.S."/>
            <person name="Samson R.A."/>
            <person name="Sandor E."/>
            <person name="Sanguinetti M."/>
            <person name="Schuetze T."/>
            <person name="Sepcic K."/>
            <person name="Shelest E."/>
            <person name="Sherlock G."/>
            <person name="Sophianopoulou V."/>
            <person name="Squina F.M."/>
            <person name="Sun H."/>
            <person name="Susca A."/>
            <person name="Todd R.B."/>
            <person name="Tsang A."/>
            <person name="Unkles S.E."/>
            <person name="van de Wiele N."/>
            <person name="van Rossen-Uffink D."/>
            <person name="Oliveira J.V."/>
            <person name="Vesth T.C."/>
            <person name="Visser J."/>
            <person name="Yu J.-H."/>
            <person name="Zhou M."/>
            <person name="Andersen M.R."/>
            <person name="Archer D.B."/>
            <person name="Baker S.E."/>
            <person name="Benoit I."/>
            <person name="Brakhage A.A."/>
            <person name="Braus G.H."/>
            <person name="Fischer R."/>
            <person name="Frisvad J.C."/>
            <person name="Goldman G.H."/>
            <person name="Houbraken J."/>
            <person name="Oakley B."/>
            <person name="Pocsi I."/>
            <person name="Scazzocchio C."/>
            <person name="Seiboth B."/>
            <person name="vanKuyk P.A."/>
            <person name="Wortman J."/>
            <person name="Dyer P.S."/>
            <person name="Grigoriev I.V."/>
        </authorList>
    </citation>
    <scope>NUCLEOTIDE SEQUENCE [LARGE SCALE GENOMIC DNA]</scope>
    <source>
        <strain evidence="3">ATCC 16872 / CBS 172.66 / WB 5094</strain>
    </source>
</reference>
<dbReference type="GeneID" id="30969668"/>
<keyword evidence="3" id="KW-1185">Reference proteome</keyword>
<gene>
    <name evidence="2" type="ORF">ASPACDRAFT_114926</name>
</gene>
<feature type="transmembrane region" description="Helical" evidence="1">
    <location>
        <begin position="12"/>
        <end position="34"/>
    </location>
</feature>
<accession>A0A1L9X119</accession>
<organism evidence="2 3">
    <name type="scientific">Aspergillus aculeatus (strain ATCC 16872 / CBS 172.66 / WB 5094)</name>
    <dbReference type="NCBI Taxonomy" id="690307"/>
    <lineage>
        <taxon>Eukaryota</taxon>
        <taxon>Fungi</taxon>
        <taxon>Dikarya</taxon>
        <taxon>Ascomycota</taxon>
        <taxon>Pezizomycotina</taxon>
        <taxon>Eurotiomycetes</taxon>
        <taxon>Eurotiomycetidae</taxon>
        <taxon>Eurotiales</taxon>
        <taxon>Aspergillaceae</taxon>
        <taxon>Aspergillus</taxon>
        <taxon>Aspergillus subgen. Circumdati</taxon>
    </lineage>
</organism>
<dbReference type="RefSeq" id="XP_020058554.1">
    <property type="nucleotide sequence ID" value="XM_020195854.1"/>
</dbReference>
<dbReference type="VEuPathDB" id="FungiDB:ASPACDRAFT_114926"/>
<evidence type="ECO:0000313" key="3">
    <source>
        <dbReference type="Proteomes" id="UP000184546"/>
    </source>
</evidence>
<protein>
    <submittedName>
        <fullName evidence="2">Uncharacterized protein</fullName>
    </submittedName>
</protein>
<dbReference type="EMBL" id="KV878973">
    <property type="protein sequence ID" value="OJK02215.1"/>
    <property type="molecule type" value="Genomic_DNA"/>
</dbReference>
<evidence type="ECO:0000313" key="2">
    <source>
        <dbReference type="EMBL" id="OJK02215.1"/>
    </source>
</evidence>
<proteinExistence type="predicted"/>
<name>A0A1L9X119_ASPA1</name>
<keyword evidence="1" id="KW-0812">Transmembrane</keyword>
<sequence length="101" mass="10988">MCHDNSAARELALIVFLPLIASLLMLWTASWLLLDSPPICKAVCAASCRTVCDTSCQTVGGAHTRPLTYVASFPVQTTVDEWGRVKAELPQGSTRVELRKV</sequence>
<evidence type="ECO:0000256" key="1">
    <source>
        <dbReference type="SAM" id="Phobius"/>
    </source>
</evidence>
<keyword evidence="1" id="KW-1133">Transmembrane helix</keyword>
<dbReference type="OrthoDB" id="10537819at2759"/>
<dbReference type="AlphaFoldDB" id="A0A1L9X119"/>